<sequence>MNGFMHDGAVVFFCVHECAERAASFLFSGWWARVTRNAKHKCVKQPCGVFTDSLLAVSVLLCVFDAAAHRVAFPSSETHRSRFFAEVGATRNTIQFLRLTDKGRALCAETTNISNCTLSGV</sequence>
<evidence type="ECO:0000313" key="3">
    <source>
        <dbReference type="WBParaSite" id="TCNE_0001125801-mRNA-1"/>
    </source>
</evidence>
<dbReference type="WBParaSite" id="TCNE_0001125801-mRNA-1">
    <property type="protein sequence ID" value="TCNE_0001125801-mRNA-1"/>
    <property type="gene ID" value="TCNE_0001125801"/>
</dbReference>
<dbReference type="Proteomes" id="UP000050794">
    <property type="component" value="Unassembled WGS sequence"/>
</dbReference>
<dbReference type="AlphaFoldDB" id="A0A183URY8"/>
<gene>
    <name evidence="1" type="ORF">TCNE_LOCUS11258</name>
</gene>
<organism evidence="2 3">
    <name type="scientific">Toxocara canis</name>
    <name type="common">Canine roundworm</name>
    <dbReference type="NCBI Taxonomy" id="6265"/>
    <lineage>
        <taxon>Eukaryota</taxon>
        <taxon>Metazoa</taxon>
        <taxon>Ecdysozoa</taxon>
        <taxon>Nematoda</taxon>
        <taxon>Chromadorea</taxon>
        <taxon>Rhabditida</taxon>
        <taxon>Spirurina</taxon>
        <taxon>Ascaridomorpha</taxon>
        <taxon>Ascaridoidea</taxon>
        <taxon>Toxocaridae</taxon>
        <taxon>Toxocara</taxon>
    </lineage>
</organism>
<name>A0A183URY8_TOXCA</name>
<protein>
    <submittedName>
        <fullName evidence="3">Secreted protein</fullName>
    </submittedName>
</protein>
<accession>A0A183URY8</accession>
<reference evidence="3" key="1">
    <citation type="submission" date="2016-06" db="UniProtKB">
        <authorList>
            <consortium name="WormBaseParasite"/>
        </authorList>
    </citation>
    <scope>IDENTIFICATION</scope>
</reference>
<proteinExistence type="predicted"/>
<reference evidence="1 2" key="2">
    <citation type="submission" date="2018-11" db="EMBL/GenBank/DDBJ databases">
        <authorList>
            <consortium name="Pathogen Informatics"/>
        </authorList>
    </citation>
    <scope>NUCLEOTIDE SEQUENCE [LARGE SCALE GENOMIC DNA]</scope>
</reference>
<evidence type="ECO:0000313" key="2">
    <source>
        <dbReference type="Proteomes" id="UP000050794"/>
    </source>
</evidence>
<keyword evidence="2" id="KW-1185">Reference proteome</keyword>
<evidence type="ECO:0000313" key="1">
    <source>
        <dbReference type="EMBL" id="VDM42579.1"/>
    </source>
</evidence>
<dbReference type="EMBL" id="UYWY01020797">
    <property type="protein sequence ID" value="VDM42579.1"/>
    <property type="molecule type" value="Genomic_DNA"/>
</dbReference>